<dbReference type="InterPro" id="IPR004838">
    <property type="entry name" value="NHTrfase_class1_PyrdxlP-BS"/>
</dbReference>
<dbReference type="EMBL" id="ATFF01000006">
    <property type="protein sequence ID" value="EPF30700.1"/>
    <property type="molecule type" value="Genomic_DNA"/>
</dbReference>
<dbReference type="eggNOG" id="COG0436">
    <property type="taxonomic scope" value="Bacteria"/>
</dbReference>
<dbReference type="InterPro" id="IPR015421">
    <property type="entry name" value="PyrdxlP-dep_Trfase_major"/>
</dbReference>
<dbReference type="PANTHER" id="PTHR42691">
    <property type="entry name" value="ASPARTATE AMINOTRANSFERASE YHDR-RELATED"/>
    <property type="match status" value="1"/>
</dbReference>
<proteinExistence type="inferred from homology"/>
<keyword evidence="4" id="KW-1185">Reference proteome</keyword>
<dbReference type="PROSITE" id="PS00105">
    <property type="entry name" value="AA_TRANSFER_CLASS_1"/>
    <property type="match status" value="1"/>
</dbReference>
<dbReference type="PANTHER" id="PTHR42691:SF1">
    <property type="entry name" value="ASPARTATE AMINOTRANSFERASE YHDR-RELATED"/>
    <property type="match status" value="1"/>
</dbReference>
<dbReference type="AlphaFoldDB" id="S3JZN4"/>
<comment type="caution">
    <text evidence="3">The sequence shown here is derived from an EMBL/GenBank/DDBJ whole genome shotgun (WGS) entry which is preliminary data.</text>
</comment>
<evidence type="ECO:0000313" key="3">
    <source>
        <dbReference type="EMBL" id="EPF30700.1"/>
    </source>
</evidence>
<dbReference type="Pfam" id="PF00155">
    <property type="entry name" value="Aminotran_1_2"/>
    <property type="match status" value="1"/>
</dbReference>
<protein>
    <recommendedName>
        <fullName evidence="1">Aminotransferase</fullName>
        <ecNumber evidence="1">2.6.1.-</ecNumber>
    </recommendedName>
</protein>
<evidence type="ECO:0000313" key="4">
    <source>
        <dbReference type="Proteomes" id="UP000014541"/>
    </source>
</evidence>
<dbReference type="Proteomes" id="UP000014541">
    <property type="component" value="Unassembled WGS sequence"/>
</dbReference>
<reference evidence="3 4" key="1">
    <citation type="submission" date="2013-04" db="EMBL/GenBank/DDBJ databases">
        <title>The Genome Sequence of Treponema maltophilum ATCC 51939.</title>
        <authorList>
            <consortium name="The Broad Institute Genomics Platform"/>
            <person name="Earl A."/>
            <person name="Ward D."/>
            <person name="Feldgarden M."/>
            <person name="Gevers D."/>
            <person name="Leonetti C."/>
            <person name="Blanton J.M."/>
            <person name="Dewhirst F.E."/>
            <person name="Izard J."/>
            <person name="Walker B."/>
            <person name="Young S."/>
            <person name="Zeng Q."/>
            <person name="Gargeya S."/>
            <person name="Fitzgerald M."/>
            <person name="Haas B."/>
            <person name="Abouelleil A."/>
            <person name="Allen A.W."/>
            <person name="Alvarado L."/>
            <person name="Arachchi H.M."/>
            <person name="Berlin A.M."/>
            <person name="Chapman S.B."/>
            <person name="Gainer-Dewar J."/>
            <person name="Goldberg J."/>
            <person name="Griggs A."/>
            <person name="Gujja S."/>
            <person name="Hansen M."/>
            <person name="Howarth C."/>
            <person name="Imamovic A."/>
            <person name="Ireland A."/>
            <person name="Larimer J."/>
            <person name="McCowan C."/>
            <person name="Murphy C."/>
            <person name="Pearson M."/>
            <person name="Poon T.W."/>
            <person name="Priest M."/>
            <person name="Roberts A."/>
            <person name="Saif S."/>
            <person name="Shea T."/>
            <person name="Sisk P."/>
            <person name="Sykes S."/>
            <person name="Wortman J."/>
            <person name="Nusbaum C."/>
            <person name="Birren B."/>
        </authorList>
    </citation>
    <scope>NUCLEOTIDE SEQUENCE [LARGE SCALE GENOMIC DNA]</scope>
    <source>
        <strain evidence="3 4">ATCC 51939</strain>
    </source>
</reference>
<dbReference type="GO" id="GO:0008483">
    <property type="term" value="F:transaminase activity"/>
    <property type="evidence" value="ECO:0007669"/>
    <property type="project" value="UniProtKB-KW"/>
</dbReference>
<dbReference type="NCBIfam" id="NF005305">
    <property type="entry name" value="PRK06836.1"/>
    <property type="match status" value="1"/>
</dbReference>
<dbReference type="InterPro" id="IPR004839">
    <property type="entry name" value="Aminotransferase_I/II_large"/>
</dbReference>
<dbReference type="RefSeq" id="WP_016525311.1">
    <property type="nucleotide sequence ID" value="NZ_KE332518.1"/>
</dbReference>
<dbReference type="OrthoDB" id="367386at2"/>
<name>S3JZN4_TREMA</name>
<dbReference type="InterPro" id="IPR015424">
    <property type="entry name" value="PyrdxlP-dep_Trfase"/>
</dbReference>
<dbReference type="SUPFAM" id="SSF53383">
    <property type="entry name" value="PLP-dependent transferases"/>
    <property type="match status" value="1"/>
</dbReference>
<evidence type="ECO:0000259" key="2">
    <source>
        <dbReference type="Pfam" id="PF00155"/>
    </source>
</evidence>
<evidence type="ECO:0000256" key="1">
    <source>
        <dbReference type="RuleBase" id="RU000481"/>
    </source>
</evidence>
<organism evidence="3 4">
    <name type="scientific">Treponema maltophilum ATCC 51939</name>
    <dbReference type="NCBI Taxonomy" id="1125699"/>
    <lineage>
        <taxon>Bacteria</taxon>
        <taxon>Pseudomonadati</taxon>
        <taxon>Spirochaetota</taxon>
        <taxon>Spirochaetia</taxon>
        <taxon>Spirochaetales</taxon>
        <taxon>Treponemataceae</taxon>
        <taxon>Treponema</taxon>
    </lineage>
</organism>
<dbReference type="STRING" id="1125699.HMPREF9194_01019"/>
<dbReference type="EC" id="2.6.1.-" evidence="1"/>
<sequence length="420" mass="45223">MAVAEAVKAKMSGRANTGIRGMFETGLLLKKRFGAENVYDFSLGNPDLEPPALLSDTVKGVAADVSPGRHAYMPNAGLQDCREAVAARVAKEQGTVLGAENVIMSCGAAGALNVFLKAVLNPQERVLVSVPFFPEYAHYADNHGGVLIPVPCKADMSLNLAAFEQAFFEAETEGKAVAAVIVNSPNNPSGKVYDAQSVADLASIMRSYGKKTGKKPCLICDEPYRDIVYDGVQVPSVFPLYDESLVVSSFAKNFSLPGERIGYIALNPAMENVGEVFQACAFANRILGFVNAPAFFQRVIVRSQGIEGDYSAYEKKRRLMTEAASGAGLEYIKPEGAFYLFCKVPAPGGKEGVDNKKDFGDDLAFCAHLQKFRILCVPGSVFGCPGWFRAAYCTNEKTIINCKEPLKQACAQWTDKGGNL</sequence>
<feature type="domain" description="Aminotransferase class I/classII large" evidence="2">
    <location>
        <begin position="38"/>
        <end position="396"/>
    </location>
</feature>
<keyword evidence="1" id="KW-0808">Transferase</keyword>
<dbReference type="PATRIC" id="fig|1125699.3.peg.1041"/>
<accession>S3JZN4</accession>
<dbReference type="Gene3D" id="3.40.640.10">
    <property type="entry name" value="Type I PLP-dependent aspartate aminotransferase-like (Major domain)"/>
    <property type="match status" value="1"/>
</dbReference>
<gene>
    <name evidence="3" type="ORF">HMPREF9194_01019</name>
</gene>
<dbReference type="CDD" id="cd00609">
    <property type="entry name" value="AAT_like"/>
    <property type="match status" value="1"/>
</dbReference>
<comment type="cofactor">
    <cofactor evidence="1">
        <name>pyridoxal 5'-phosphate</name>
        <dbReference type="ChEBI" id="CHEBI:597326"/>
    </cofactor>
</comment>
<comment type="similarity">
    <text evidence="1">Belongs to the class-I pyridoxal-phosphate-dependent aminotransferase family.</text>
</comment>
<dbReference type="GO" id="GO:0030170">
    <property type="term" value="F:pyridoxal phosphate binding"/>
    <property type="evidence" value="ECO:0007669"/>
    <property type="project" value="InterPro"/>
</dbReference>
<keyword evidence="1" id="KW-0032">Aminotransferase</keyword>
<dbReference type="HOGENOM" id="CLU_017584_4_3_12"/>